<dbReference type="SUPFAM" id="SSF53822">
    <property type="entry name" value="Periplasmic binding protein-like I"/>
    <property type="match status" value="1"/>
</dbReference>
<evidence type="ECO:0000256" key="3">
    <source>
        <dbReference type="ARBA" id="ARBA00022729"/>
    </source>
</evidence>
<dbReference type="RefSeq" id="WP_134059357.1">
    <property type="nucleotide sequence ID" value="NZ_SOEF01000019.1"/>
</dbReference>
<dbReference type="InterPro" id="IPR025997">
    <property type="entry name" value="SBP_2_dom"/>
</dbReference>
<organism evidence="6 7">
    <name type="scientific">Halanaerobium congolense</name>
    <dbReference type="NCBI Taxonomy" id="54121"/>
    <lineage>
        <taxon>Bacteria</taxon>
        <taxon>Bacillati</taxon>
        <taxon>Bacillota</taxon>
        <taxon>Clostridia</taxon>
        <taxon>Halanaerobiales</taxon>
        <taxon>Halanaerobiaceae</taxon>
        <taxon>Halanaerobium</taxon>
    </lineage>
</organism>
<evidence type="ECO:0000313" key="6">
    <source>
        <dbReference type="EMBL" id="TDX42895.1"/>
    </source>
</evidence>
<dbReference type="CDD" id="cd06316">
    <property type="entry name" value="PBP1_ABC_sugar_binding-like"/>
    <property type="match status" value="1"/>
</dbReference>
<sequence length="368" mass="39887">MKNNFKVISLILVLLLVIGGTTFAAGISVTDELPDREIYSNGPRGNKATSAKTLSLSEDELKEIKSGNYKAAIVMHYAGNDWSRAQINALRETFSKMNIEVVAVTDAQFSVEKQTSDIETVMARQPDVIISIPVDPTATANAFRLAVNAGIKLVFMDNVPAGFTPGEDYASVVSADNYGNGVVAAEIMAEELNGKGTVGIVYHDADFFVTAQRYEAFKTTIIENYPNIEIVEEGGFNNPSEASNVASSMLTRNPTLDGIFAVWDVPAEGVLSAARPMGRSDLKITTIDLGENVALDMARGGMIKGLGAQIPYWQGVSEAIIAGKALLEKDVEPYYAVPALRVTRENLLESWKTVYNSEAPENIKNQYE</sequence>
<dbReference type="GeneID" id="57012986"/>
<dbReference type="AlphaFoldDB" id="A0A4R8GCR2"/>
<evidence type="ECO:0000256" key="1">
    <source>
        <dbReference type="ARBA" id="ARBA00004196"/>
    </source>
</evidence>
<feature type="domain" description="Periplasmic binding protein" evidence="5">
    <location>
        <begin position="72"/>
        <end position="315"/>
    </location>
</feature>
<evidence type="ECO:0000256" key="4">
    <source>
        <dbReference type="SAM" id="SignalP"/>
    </source>
</evidence>
<feature type="chain" id="PRO_5020851984" evidence="4">
    <location>
        <begin position="25"/>
        <end position="368"/>
    </location>
</feature>
<dbReference type="Proteomes" id="UP000295472">
    <property type="component" value="Unassembled WGS sequence"/>
</dbReference>
<evidence type="ECO:0000313" key="7">
    <source>
        <dbReference type="Proteomes" id="UP000295472"/>
    </source>
</evidence>
<dbReference type="InterPro" id="IPR028082">
    <property type="entry name" value="Peripla_BP_I"/>
</dbReference>
<dbReference type="EMBL" id="SOEF01000019">
    <property type="protein sequence ID" value="TDX42895.1"/>
    <property type="molecule type" value="Genomic_DNA"/>
</dbReference>
<dbReference type="GO" id="GO:0030246">
    <property type="term" value="F:carbohydrate binding"/>
    <property type="evidence" value="ECO:0007669"/>
    <property type="project" value="UniProtKB-ARBA"/>
</dbReference>
<feature type="signal peptide" evidence="4">
    <location>
        <begin position="1"/>
        <end position="24"/>
    </location>
</feature>
<dbReference type="PANTHER" id="PTHR46847">
    <property type="entry name" value="D-ALLOSE-BINDING PERIPLASMIC PROTEIN-RELATED"/>
    <property type="match status" value="1"/>
</dbReference>
<dbReference type="PANTHER" id="PTHR46847:SF1">
    <property type="entry name" value="D-ALLOSE-BINDING PERIPLASMIC PROTEIN-RELATED"/>
    <property type="match status" value="1"/>
</dbReference>
<protein>
    <submittedName>
        <fullName evidence="6">Monosaccharide ABC transporter substrate-binding protein (CUT2 family)</fullName>
    </submittedName>
</protein>
<comment type="subcellular location">
    <subcellularLocation>
        <location evidence="1">Cell envelope</location>
    </subcellularLocation>
</comment>
<evidence type="ECO:0000259" key="5">
    <source>
        <dbReference type="Pfam" id="PF13407"/>
    </source>
</evidence>
<name>A0A4R8GCR2_9FIRM</name>
<keyword evidence="3 4" id="KW-0732">Signal</keyword>
<dbReference type="GO" id="GO:0030313">
    <property type="term" value="C:cell envelope"/>
    <property type="evidence" value="ECO:0007669"/>
    <property type="project" value="UniProtKB-SubCell"/>
</dbReference>
<dbReference type="Pfam" id="PF13407">
    <property type="entry name" value="Peripla_BP_4"/>
    <property type="match status" value="1"/>
</dbReference>
<gene>
    <name evidence="6" type="ORF">C7954_1196</name>
</gene>
<proteinExistence type="inferred from homology"/>
<comment type="caution">
    <text evidence="6">The sequence shown here is derived from an EMBL/GenBank/DDBJ whole genome shotgun (WGS) entry which is preliminary data.</text>
</comment>
<comment type="similarity">
    <text evidence="2">Belongs to the bacterial solute-binding protein 2 family.</text>
</comment>
<dbReference type="Gene3D" id="3.40.50.2300">
    <property type="match status" value="2"/>
</dbReference>
<accession>A0A4R8GCR2</accession>
<reference evidence="6 7" key="1">
    <citation type="submission" date="2019-03" db="EMBL/GenBank/DDBJ databases">
        <title>Subsurface microbial communities from deep shales in Ohio and West Virginia, USA.</title>
        <authorList>
            <person name="Wrighton K."/>
        </authorList>
    </citation>
    <scope>NUCLEOTIDE SEQUENCE [LARGE SCALE GENOMIC DNA]</scope>
    <source>
        <strain evidence="6 7">DSMZ 11287</strain>
    </source>
</reference>
<evidence type="ECO:0000256" key="2">
    <source>
        <dbReference type="ARBA" id="ARBA00007639"/>
    </source>
</evidence>